<dbReference type="InterPro" id="IPR039425">
    <property type="entry name" value="RNA_pol_sigma-70-like"/>
</dbReference>
<comment type="caution">
    <text evidence="6">The sequence shown here is derived from an EMBL/GenBank/DDBJ whole genome shotgun (WGS) entry which is preliminary data.</text>
</comment>
<dbReference type="EMBL" id="SJPI01000001">
    <property type="protein sequence ID" value="TWT53073.1"/>
    <property type="molecule type" value="Genomic_DNA"/>
</dbReference>
<dbReference type="InterPro" id="IPR013324">
    <property type="entry name" value="RNA_pol_sigma_r3/r4-like"/>
</dbReference>
<dbReference type="PANTHER" id="PTHR43133:SF51">
    <property type="entry name" value="RNA POLYMERASE SIGMA FACTOR"/>
    <property type="match status" value="1"/>
</dbReference>
<evidence type="ECO:0000256" key="3">
    <source>
        <dbReference type="ARBA" id="ARBA00023082"/>
    </source>
</evidence>
<dbReference type="AlphaFoldDB" id="A0A5C5WSL8"/>
<dbReference type="RefSeq" id="WP_146513353.1">
    <property type="nucleotide sequence ID" value="NZ_SJPI01000001.1"/>
</dbReference>
<name>A0A5C5WSL8_9BACT</name>
<keyword evidence="3" id="KW-0731">Sigma factor</keyword>
<evidence type="ECO:0000256" key="4">
    <source>
        <dbReference type="ARBA" id="ARBA00023163"/>
    </source>
</evidence>
<reference evidence="6 7" key="1">
    <citation type="submission" date="2019-02" db="EMBL/GenBank/DDBJ databases">
        <title>Deep-cultivation of Planctomycetes and their phenomic and genomic characterization uncovers novel biology.</title>
        <authorList>
            <person name="Wiegand S."/>
            <person name="Jogler M."/>
            <person name="Boedeker C."/>
            <person name="Pinto D."/>
            <person name="Vollmers J."/>
            <person name="Rivas-Marin E."/>
            <person name="Kohn T."/>
            <person name="Peeters S.H."/>
            <person name="Heuer A."/>
            <person name="Rast P."/>
            <person name="Oberbeckmann S."/>
            <person name="Bunk B."/>
            <person name="Jeske O."/>
            <person name="Meyerdierks A."/>
            <person name="Storesund J.E."/>
            <person name="Kallscheuer N."/>
            <person name="Luecker S."/>
            <person name="Lage O.M."/>
            <person name="Pohl T."/>
            <person name="Merkel B.J."/>
            <person name="Hornburger P."/>
            <person name="Mueller R.-W."/>
            <person name="Bruemmer F."/>
            <person name="Labrenz M."/>
            <person name="Spormann A.M."/>
            <person name="Op Den Camp H."/>
            <person name="Overmann J."/>
            <person name="Amann R."/>
            <person name="Jetten M.S.M."/>
            <person name="Mascher T."/>
            <person name="Medema M.H."/>
            <person name="Devos D.P."/>
            <person name="Kaster A.-K."/>
            <person name="Ovreas L."/>
            <person name="Rohde M."/>
            <person name="Galperin M.Y."/>
            <person name="Jogler C."/>
        </authorList>
    </citation>
    <scope>NUCLEOTIDE SEQUENCE [LARGE SCALE GENOMIC DNA]</scope>
    <source>
        <strain evidence="6 7">Pla22</strain>
    </source>
</reference>
<keyword evidence="4" id="KW-0804">Transcription</keyword>
<dbReference type="Proteomes" id="UP000316598">
    <property type="component" value="Unassembled WGS sequence"/>
</dbReference>
<dbReference type="SUPFAM" id="SSF88946">
    <property type="entry name" value="Sigma2 domain of RNA polymerase sigma factors"/>
    <property type="match status" value="1"/>
</dbReference>
<dbReference type="InterPro" id="IPR013325">
    <property type="entry name" value="RNA_pol_sigma_r2"/>
</dbReference>
<dbReference type="Gene3D" id="1.10.1740.10">
    <property type="match status" value="1"/>
</dbReference>
<proteinExistence type="inferred from homology"/>
<dbReference type="PANTHER" id="PTHR43133">
    <property type="entry name" value="RNA POLYMERASE ECF-TYPE SIGMA FACTO"/>
    <property type="match status" value="1"/>
</dbReference>
<comment type="similarity">
    <text evidence="1">Belongs to the sigma-70 factor family. ECF subfamily.</text>
</comment>
<gene>
    <name evidence="6" type="ORF">Pla22_07010</name>
</gene>
<accession>A0A5C5WSL8</accession>
<dbReference type="NCBIfam" id="TIGR02937">
    <property type="entry name" value="sigma70-ECF"/>
    <property type="match status" value="1"/>
</dbReference>
<evidence type="ECO:0000313" key="6">
    <source>
        <dbReference type="EMBL" id="TWT53073.1"/>
    </source>
</evidence>
<dbReference type="OrthoDB" id="266768at2"/>
<dbReference type="GO" id="GO:0016987">
    <property type="term" value="F:sigma factor activity"/>
    <property type="evidence" value="ECO:0007669"/>
    <property type="project" value="UniProtKB-KW"/>
</dbReference>
<dbReference type="InterPro" id="IPR014284">
    <property type="entry name" value="RNA_pol_sigma-70_dom"/>
</dbReference>
<dbReference type="Pfam" id="PF04542">
    <property type="entry name" value="Sigma70_r2"/>
    <property type="match status" value="1"/>
</dbReference>
<keyword evidence="2" id="KW-0805">Transcription regulation</keyword>
<evidence type="ECO:0000313" key="7">
    <source>
        <dbReference type="Proteomes" id="UP000316598"/>
    </source>
</evidence>
<evidence type="ECO:0000256" key="1">
    <source>
        <dbReference type="ARBA" id="ARBA00010641"/>
    </source>
</evidence>
<protein>
    <submittedName>
        <fullName evidence="6">RNA polymerase sigma factor RpoE</fullName>
    </submittedName>
</protein>
<feature type="domain" description="RNA polymerase sigma-70 region 2" evidence="5">
    <location>
        <begin position="27"/>
        <end position="93"/>
    </location>
</feature>
<sequence length="194" mass="22510">MNDSDPNIDDLLTRVLRGETSAFEGIVRRFERPLRAWFAAHAPPGVDVDEIAQRSFVAAFTRLPEYELGTNFAGWLFTIARFQLRTETTRLRRIADYHSRFGPDLLRRELDRRCDDPPDHCAIQFESLTECLEALAEQSRCFVAWRYDEEIPLDEMSRRSGRSVAAVKKQLWKIRQQLQKCVEARMEMLEGGAS</sequence>
<dbReference type="SUPFAM" id="SSF88659">
    <property type="entry name" value="Sigma3 and sigma4 domains of RNA polymerase sigma factors"/>
    <property type="match status" value="1"/>
</dbReference>
<evidence type="ECO:0000256" key="2">
    <source>
        <dbReference type="ARBA" id="ARBA00023015"/>
    </source>
</evidence>
<dbReference type="InterPro" id="IPR036388">
    <property type="entry name" value="WH-like_DNA-bd_sf"/>
</dbReference>
<dbReference type="InterPro" id="IPR007627">
    <property type="entry name" value="RNA_pol_sigma70_r2"/>
</dbReference>
<keyword evidence="7" id="KW-1185">Reference proteome</keyword>
<dbReference type="Gene3D" id="1.10.10.10">
    <property type="entry name" value="Winged helix-like DNA-binding domain superfamily/Winged helix DNA-binding domain"/>
    <property type="match status" value="1"/>
</dbReference>
<organism evidence="6 7">
    <name type="scientific">Rubripirellula amarantea</name>
    <dbReference type="NCBI Taxonomy" id="2527999"/>
    <lineage>
        <taxon>Bacteria</taxon>
        <taxon>Pseudomonadati</taxon>
        <taxon>Planctomycetota</taxon>
        <taxon>Planctomycetia</taxon>
        <taxon>Pirellulales</taxon>
        <taxon>Pirellulaceae</taxon>
        <taxon>Rubripirellula</taxon>
    </lineage>
</organism>
<evidence type="ECO:0000259" key="5">
    <source>
        <dbReference type="Pfam" id="PF04542"/>
    </source>
</evidence>
<dbReference type="GO" id="GO:0006352">
    <property type="term" value="P:DNA-templated transcription initiation"/>
    <property type="evidence" value="ECO:0007669"/>
    <property type="project" value="InterPro"/>
</dbReference>